<dbReference type="PANTHER" id="PTHR30273:SF2">
    <property type="entry name" value="PROTEIN FECR"/>
    <property type="match status" value="1"/>
</dbReference>
<organism evidence="1 2">
    <name type="scientific">Pirellulimonas nuda</name>
    <dbReference type="NCBI Taxonomy" id="2528009"/>
    <lineage>
        <taxon>Bacteria</taxon>
        <taxon>Pseudomonadati</taxon>
        <taxon>Planctomycetota</taxon>
        <taxon>Planctomycetia</taxon>
        <taxon>Pirellulales</taxon>
        <taxon>Lacipirellulaceae</taxon>
        <taxon>Pirellulimonas</taxon>
    </lineage>
</organism>
<reference evidence="1 2" key="1">
    <citation type="submission" date="2019-02" db="EMBL/GenBank/DDBJ databases">
        <title>Deep-cultivation of Planctomycetes and their phenomic and genomic characterization uncovers novel biology.</title>
        <authorList>
            <person name="Wiegand S."/>
            <person name="Jogler M."/>
            <person name="Boedeker C."/>
            <person name="Pinto D."/>
            <person name="Vollmers J."/>
            <person name="Rivas-Marin E."/>
            <person name="Kohn T."/>
            <person name="Peeters S.H."/>
            <person name="Heuer A."/>
            <person name="Rast P."/>
            <person name="Oberbeckmann S."/>
            <person name="Bunk B."/>
            <person name="Jeske O."/>
            <person name="Meyerdierks A."/>
            <person name="Storesund J.E."/>
            <person name="Kallscheuer N."/>
            <person name="Luecker S."/>
            <person name="Lage O.M."/>
            <person name="Pohl T."/>
            <person name="Merkel B.J."/>
            <person name="Hornburger P."/>
            <person name="Mueller R.-W."/>
            <person name="Bruemmer F."/>
            <person name="Labrenz M."/>
            <person name="Spormann A.M."/>
            <person name="Op den Camp H."/>
            <person name="Overmann J."/>
            <person name="Amann R."/>
            <person name="Jetten M.S.M."/>
            <person name="Mascher T."/>
            <person name="Medema M.H."/>
            <person name="Devos D.P."/>
            <person name="Kaster A.-K."/>
            <person name="Ovreas L."/>
            <person name="Rohde M."/>
            <person name="Galperin M.Y."/>
            <person name="Jogler C."/>
        </authorList>
    </citation>
    <scope>NUCLEOTIDE SEQUENCE [LARGE SCALE GENOMIC DNA]</scope>
    <source>
        <strain evidence="1 2">Pla175</strain>
    </source>
</reference>
<dbReference type="PANTHER" id="PTHR30273">
    <property type="entry name" value="PERIPLASMIC SIGNAL SENSOR AND SIGMA FACTOR ACTIVATOR FECR-RELATED"/>
    <property type="match status" value="1"/>
</dbReference>
<name>A0A518DH74_9BACT</name>
<dbReference type="OrthoDB" id="255678at2"/>
<dbReference type="GO" id="GO:0016989">
    <property type="term" value="F:sigma factor antagonist activity"/>
    <property type="evidence" value="ECO:0007669"/>
    <property type="project" value="TreeGrafter"/>
</dbReference>
<dbReference type="RefSeq" id="WP_145290058.1">
    <property type="nucleotide sequence ID" value="NZ_CP036291.1"/>
</dbReference>
<evidence type="ECO:0000313" key="1">
    <source>
        <dbReference type="EMBL" id="QDU90816.1"/>
    </source>
</evidence>
<dbReference type="EMBL" id="CP036291">
    <property type="protein sequence ID" value="QDU90816.1"/>
    <property type="molecule type" value="Genomic_DNA"/>
</dbReference>
<accession>A0A518DH74</accession>
<dbReference type="InterPro" id="IPR012373">
    <property type="entry name" value="Ferrdict_sens_TM"/>
</dbReference>
<dbReference type="KEGG" id="pnd:Pla175_42290"/>
<evidence type="ECO:0000313" key="2">
    <source>
        <dbReference type="Proteomes" id="UP000317429"/>
    </source>
</evidence>
<dbReference type="Proteomes" id="UP000317429">
    <property type="component" value="Chromosome"/>
</dbReference>
<sequence length="539" mass="58880">MKHSDPHGAELVDLFSALEADLLTDEQCARLDALLAGSDEARSLYRKFIALHDDLYRMPLADLERLGSADVACVPDQAVATKGHSISSRTLMVVVGGLAASIAAAWFSFGSSTTALPALSESSPPGEDPSRRQRYVASLVGATDAEWSSPAEGRSVGGRLAAGVLQLESGSATIRFDSGGSLSLIGPARLIITGDSSATLEKGQVVFRSDGSGLHFALSTPNSELMHFGTEYAVLVAGTHEEIHVLEGEVHRLLDSQAVDHLESGQAKLFTGRAASEVQLSTTFFDRTEATTEDTHPRVYDENELIAVEPFDYDHEKPIAGQTASGAGWKRVWTIDGLPPQFEAKQTVDTDPALSTWGTHLRCDSVFEAYRDLERPLRMDRDGIYFLSCKFRFSATDPTKKSRAATSVVLVLRQPGTPDTPHYQEGLRFVACSSFLVASRRNQFSRLEYQLDADTTYCLVGKIISNRDGPDQLLARVVTEDELSSAREPDSWSVVSPEFFTDEWMERLTLRVTSDHATTAVDDIVVGETWEAVTSRDRR</sequence>
<dbReference type="AlphaFoldDB" id="A0A518DH74"/>
<gene>
    <name evidence="1" type="ORF">Pla175_42290</name>
</gene>
<keyword evidence="2" id="KW-1185">Reference proteome</keyword>
<proteinExistence type="predicted"/>
<protein>
    <submittedName>
        <fullName evidence="1">FecR protein</fullName>
    </submittedName>
</protein>